<organism evidence="2 3">
    <name type="scientific">Arenibacter antarcticus</name>
    <dbReference type="NCBI Taxonomy" id="2040469"/>
    <lineage>
        <taxon>Bacteria</taxon>
        <taxon>Pseudomonadati</taxon>
        <taxon>Bacteroidota</taxon>
        <taxon>Flavobacteriia</taxon>
        <taxon>Flavobacteriales</taxon>
        <taxon>Flavobacteriaceae</taxon>
        <taxon>Arenibacter</taxon>
    </lineage>
</organism>
<sequence length="296" mass="31866">MKFNFFSIVLVAFSTFIIGCSDNNDNKNDFGRLTVNLTDAPFPHDLVAEANVTVFKVEARYKGGLELGAQAIDSNPATMKTEQGNHFVILMEEEVQVNLLDLTNGITKNLVDTEVPAGYYDLIRVYVRGVNVVLTNGTTYDLKVPSGAQSGIKIFIKPGLEVKGGLSADLLLDFDVSSSFVAKGNSEDLNNITGFNFKPVIKASNLSTAGTLMGVISEIKDDAAVGVEGAQVAIFAADTLNTTTFSDVAGSYMIMGLDAGSYTIEVEKEAYLKQTTQEVQINAGNKTVKDFELVLE</sequence>
<protein>
    <submittedName>
        <fullName evidence="2">DUF4382 domain-containing protein</fullName>
    </submittedName>
</protein>
<dbReference type="EMBL" id="JBHUOK010000030">
    <property type="protein sequence ID" value="MFD2790245.1"/>
    <property type="molecule type" value="Genomic_DNA"/>
</dbReference>
<evidence type="ECO:0000313" key="3">
    <source>
        <dbReference type="Proteomes" id="UP001597532"/>
    </source>
</evidence>
<dbReference type="InterPro" id="IPR025491">
    <property type="entry name" value="DUF4382"/>
</dbReference>
<dbReference type="Pfam" id="PF13620">
    <property type="entry name" value="CarboxypepD_reg"/>
    <property type="match status" value="1"/>
</dbReference>
<accession>A0ABW5VG07</accession>
<proteinExistence type="predicted"/>
<dbReference type="RefSeq" id="WP_251805737.1">
    <property type="nucleotide sequence ID" value="NZ_CP166679.1"/>
</dbReference>
<feature type="domain" description="DUF4382" evidence="1">
    <location>
        <begin position="31"/>
        <end position="186"/>
    </location>
</feature>
<dbReference type="PROSITE" id="PS51257">
    <property type="entry name" value="PROKAR_LIPOPROTEIN"/>
    <property type="match status" value="1"/>
</dbReference>
<evidence type="ECO:0000313" key="2">
    <source>
        <dbReference type="EMBL" id="MFD2790245.1"/>
    </source>
</evidence>
<reference evidence="3" key="1">
    <citation type="journal article" date="2019" name="Int. J. Syst. Evol. Microbiol.">
        <title>The Global Catalogue of Microorganisms (GCM) 10K type strain sequencing project: providing services to taxonomists for standard genome sequencing and annotation.</title>
        <authorList>
            <consortium name="The Broad Institute Genomics Platform"/>
            <consortium name="The Broad Institute Genome Sequencing Center for Infectious Disease"/>
            <person name="Wu L."/>
            <person name="Ma J."/>
        </authorList>
    </citation>
    <scope>NUCLEOTIDE SEQUENCE [LARGE SCALE GENOMIC DNA]</scope>
    <source>
        <strain evidence="3">KCTC 52924</strain>
    </source>
</reference>
<dbReference type="Pfam" id="PF14321">
    <property type="entry name" value="DUF4382"/>
    <property type="match status" value="1"/>
</dbReference>
<keyword evidence="3" id="KW-1185">Reference proteome</keyword>
<gene>
    <name evidence="2" type="ORF">ACFS1K_10755</name>
</gene>
<dbReference type="SUPFAM" id="SSF49452">
    <property type="entry name" value="Starch-binding domain-like"/>
    <property type="match status" value="1"/>
</dbReference>
<name>A0ABW5VG07_9FLAO</name>
<dbReference type="Proteomes" id="UP001597532">
    <property type="component" value="Unassembled WGS sequence"/>
</dbReference>
<comment type="caution">
    <text evidence="2">The sequence shown here is derived from an EMBL/GenBank/DDBJ whole genome shotgun (WGS) entry which is preliminary data.</text>
</comment>
<dbReference type="Gene3D" id="2.60.40.1120">
    <property type="entry name" value="Carboxypeptidase-like, regulatory domain"/>
    <property type="match status" value="1"/>
</dbReference>
<evidence type="ECO:0000259" key="1">
    <source>
        <dbReference type="Pfam" id="PF14321"/>
    </source>
</evidence>
<dbReference type="InterPro" id="IPR013784">
    <property type="entry name" value="Carb-bd-like_fold"/>
</dbReference>